<keyword evidence="7 14" id="KW-0472">Membrane</keyword>
<gene>
    <name evidence="17" type="ORF">CAPTEDRAFT_127937</name>
</gene>
<dbReference type="InterPro" id="IPR001508">
    <property type="entry name" value="Iono_Glu_rcpt_met"/>
</dbReference>
<evidence type="ECO:0008006" key="20">
    <source>
        <dbReference type="Google" id="ProtNLM"/>
    </source>
</evidence>
<feature type="binding site" evidence="12">
    <location>
        <position position="58"/>
    </location>
    <ligand>
        <name>L-glutamate</name>
        <dbReference type="ChEBI" id="CHEBI:29985"/>
    </ligand>
</feature>
<organism evidence="17">
    <name type="scientific">Capitella teleta</name>
    <name type="common">Polychaete worm</name>
    <dbReference type="NCBI Taxonomy" id="283909"/>
    <lineage>
        <taxon>Eukaryota</taxon>
        <taxon>Metazoa</taxon>
        <taxon>Spiralia</taxon>
        <taxon>Lophotrochozoa</taxon>
        <taxon>Annelida</taxon>
        <taxon>Polychaeta</taxon>
        <taxon>Sedentaria</taxon>
        <taxon>Scolecida</taxon>
        <taxon>Capitellidae</taxon>
        <taxon>Capitella</taxon>
    </lineage>
</organism>
<keyword evidence="3" id="KW-1003">Cell membrane</keyword>
<reference evidence="19" key="1">
    <citation type="submission" date="2012-12" db="EMBL/GenBank/DDBJ databases">
        <authorList>
            <person name="Hellsten U."/>
            <person name="Grimwood J."/>
            <person name="Chapman J.A."/>
            <person name="Shapiro H."/>
            <person name="Aerts A."/>
            <person name="Otillar R.P."/>
            <person name="Terry A.Y."/>
            <person name="Boore J.L."/>
            <person name="Simakov O."/>
            <person name="Marletaz F."/>
            <person name="Cho S.-J."/>
            <person name="Edsinger-Gonzales E."/>
            <person name="Havlak P."/>
            <person name="Kuo D.-H."/>
            <person name="Larsson T."/>
            <person name="Lv J."/>
            <person name="Arendt D."/>
            <person name="Savage R."/>
            <person name="Osoegawa K."/>
            <person name="de Jong P."/>
            <person name="Lindberg D.R."/>
            <person name="Seaver E.C."/>
            <person name="Weisblat D.A."/>
            <person name="Putnam N.H."/>
            <person name="Grigoriev I.V."/>
            <person name="Rokhsar D.S."/>
        </authorList>
    </citation>
    <scope>NUCLEOTIDE SEQUENCE</scope>
    <source>
        <strain evidence="19">I ESC-2004</strain>
    </source>
</reference>
<dbReference type="SUPFAM" id="SSF53850">
    <property type="entry name" value="Periplasmic binding protein-like II"/>
    <property type="match status" value="1"/>
</dbReference>
<keyword evidence="8" id="KW-0675">Receptor</keyword>
<dbReference type="EnsemblMetazoa" id="CapteT127937">
    <property type="protein sequence ID" value="CapteP127937"/>
    <property type="gene ID" value="CapteG127937"/>
</dbReference>
<dbReference type="Proteomes" id="UP000014760">
    <property type="component" value="Unassembled WGS sequence"/>
</dbReference>
<feature type="non-terminal residue" evidence="17">
    <location>
        <position position="1"/>
    </location>
</feature>
<evidence type="ECO:0000256" key="1">
    <source>
        <dbReference type="ARBA" id="ARBA00004651"/>
    </source>
</evidence>
<evidence type="ECO:0000256" key="11">
    <source>
        <dbReference type="ARBA" id="ARBA00023303"/>
    </source>
</evidence>
<dbReference type="InterPro" id="IPR015683">
    <property type="entry name" value="Ionotropic_Glu_rcpt"/>
</dbReference>
<dbReference type="STRING" id="283909.R7UMU9"/>
<dbReference type="PANTHER" id="PTHR18966">
    <property type="entry name" value="IONOTROPIC GLUTAMATE RECEPTOR"/>
    <property type="match status" value="1"/>
</dbReference>
<dbReference type="EMBL" id="AMQN01001392">
    <property type="status" value="NOT_ANNOTATED_CDS"/>
    <property type="molecule type" value="Genomic_DNA"/>
</dbReference>
<dbReference type="SMART" id="SM00918">
    <property type="entry name" value="Lig_chan-Glu_bd"/>
    <property type="match status" value="1"/>
</dbReference>
<evidence type="ECO:0000256" key="8">
    <source>
        <dbReference type="ARBA" id="ARBA00023170"/>
    </source>
</evidence>
<keyword evidence="2" id="KW-0813">Transport</keyword>
<dbReference type="GO" id="GO:0005886">
    <property type="term" value="C:plasma membrane"/>
    <property type="evidence" value="ECO:0007669"/>
    <property type="project" value="UniProtKB-SubCell"/>
</dbReference>
<evidence type="ECO:0000256" key="5">
    <source>
        <dbReference type="ARBA" id="ARBA00022989"/>
    </source>
</evidence>
<dbReference type="GO" id="GO:0015276">
    <property type="term" value="F:ligand-gated monoatomic ion channel activity"/>
    <property type="evidence" value="ECO:0007669"/>
    <property type="project" value="InterPro"/>
</dbReference>
<keyword evidence="9" id="KW-0325">Glycoprotein</keyword>
<feature type="transmembrane region" description="Helical" evidence="14">
    <location>
        <begin position="103"/>
        <end position="124"/>
    </location>
</feature>
<comment type="subcellular location">
    <subcellularLocation>
        <location evidence="1">Cell membrane</location>
        <topology evidence="1">Multi-pass membrane protein</topology>
    </subcellularLocation>
</comment>
<evidence type="ECO:0000256" key="2">
    <source>
        <dbReference type="ARBA" id="ARBA00022448"/>
    </source>
</evidence>
<evidence type="ECO:0000313" key="17">
    <source>
        <dbReference type="EMBL" id="ELU04582.1"/>
    </source>
</evidence>
<evidence type="ECO:0000259" key="16">
    <source>
        <dbReference type="SMART" id="SM00918"/>
    </source>
</evidence>
<keyword evidence="11" id="KW-0407">Ion channel</keyword>
<dbReference type="InterPro" id="IPR019594">
    <property type="entry name" value="Glu/Gly-bd"/>
</dbReference>
<dbReference type="Gene3D" id="3.40.190.10">
    <property type="entry name" value="Periplasmic binding protein-like II"/>
    <property type="match status" value="1"/>
</dbReference>
<dbReference type="OMA" id="YGTINEY"/>
<reference evidence="18" key="3">
    <citation type="submission" date="2015-06" db="UniProtKB">
        <authorList>
            <consortium name="EnsemblMetazoa"/>
        </authorList>
    </citation>
    <scope>IDENTIFICATION</scope>
</reference>
<evidence type="ECO:0000256" key="3">
    <source>
        <dbReference type="ARBA" id="ARBA00022475"/>
    </source>
</evidence>
<name>R7UMU9_CAPTE</name>
<dbReference type="EMBL" id="KB302197">
    <property type="protein sequence ID" value="ELU04582.1"/>
    <property type="molecule type" value="Genomic_DNA"/>
</dbReference>
<dbReference type="SUPFAM" id="SSF81324">
    <property type="entry name" value="Voltage-gated potassium channels"/>
    <property type="match status" value="1"/>
</dbReference>
<evidence type="ECO:0000313" key="19">
    <source>
        <dbReference type="Proteomes" id="UP000014760"/>
    </source>
</evidence>
<evidence type="ECO:0000256" key="14">
    <source>
        <dbReference type="SAM" id="Phobius"/>
    </source>
</evidence>
<feature type="transmembrane region" description="Helical" evidence="14">
    <location>
        <begin position="183"/>
        <end position="202"/>
    </location>
</feature>
<dbReference type="AlphaFoldDB" id="R7UMU9"/>
<feature type="site" description="Crucial to convey clamshell closure to channel opening" evidence="13">
    <location>
        <position position="211"/>
    </location>
</feature>
<feature type="domain" description="Ionotropic glutamate receptor L-glutamate and glycine-binding" evidence="16">
    <location>
        <begin position="1"/>
        <end position="47"/>
    </location>
</feature>
<dbReference type="Gene3D" id="1.10.287.70">
    <property type="match status" value="1"/>
</dbReference>
<evidence type="ECO:0000313" key="18">
    <source>
        <dbReference type="EnsemblMetazoa" id="CapteP127937"/>
    </source>
</evidence>
<evidence type="ECO:0000256" key="6">
    <source>
        <dbReference type="ARBA" id="ARBA00023065"/>
    </source>
</evidence>
<dbReference type="HOGENOM" id="CLU_007257_8_0_1"/>
<sequence>GFCVDLFRELAKITGFSYSVYVVPDGAFGIKDPVTRKWNGLVRELVDRNADIAMADLTINYGREQDIDFTKPFIDLGMTFIVKTETEASLRPFAFLDPLDNGVWTNILLTTVVVGVWVSLINKLSPNDYHGEFEYKQFKRIETHAISELSFANAFWFSVASLLQQGGETYPKSLSGRVTTVAWWLATVIIVATYTANLAAWLTKSRTSTTINSVEELGAQSKVVYGEYSFKQFRFSLINFKFRYNRIE</sequence>
<dbReference type="FunFam" id="1.10.287.70:FF:000143">
    <property type="entry name" value="Probable glutamate receptor"/>
    <property type="match status" value="1"/>
</dbReference>
<dbReference type="FunFam" id="3.40.190.10:FF:000210">
    <property type="entry name" value="Glutamate receptor ionotropic, kainate 1"/>
    <property type="match status" value="1"/>
</dbReference>
<dbReference type="Pfam" id="PF00060">
    <property type="entry name" value="Lig_chan"/>
    <property type="match status" value="1"/>
</dbReference>
<dbReference type="PRINTS" id="PR00177">
    <property type="entry name" value="NMDARECEPTOR"/>
</dbReference>
<dbReference type="Pfam" id="PF10613">
    <property type="entry name" value="Lig_chan-Glu_bd"/>
    <property type="match status" value="1"/>
</dbReference>
<keyword evidence="10" id="KW-1071">Ligand-gated ion channel</keyword>
<evidence type="ECO:0000256" key="7">
    <source>
        <dbReference type="ARBA" id="ARBA00023136"/>
    </source>
</evidence>
<protein>
    <recommendedName>
        <fullName evidence="20">Ionotropic glutamate receptor C-terminal domain-containing protein</fullName>
    </recommendedName>
</protein>
<evidence type="ECO:0000259" key="15">
    <source>
        <dbReference type="SMART" id="SM00079"/>
    </source>
</evidence>
<feature type="binding site" evidence="12">
    <location>
        <position position="63"/>
    </location>
    <ligand>
        <name>L-glutamate</name>
        <dbReference type="ChEBI" id="CHEBI:29985"/>
    </ligand>
</feature>
<feature type="domain" description="Ionotropic glutamate receptor C-terminal" evidence="15">
    <location>
        <begin position="1"/>
        <end position="159"/>
    </location>
</feature>
<reference evidence="17 19" key="2">
    <citation type="journal article" date="2013" name="Nature">
        <title>Insights into bilaterian evolution from three spiralian genomes.</title>
        <authorList>
            <person name="Simakov O."/>
            <person name="Marletaz F."/>
            <person name="Cho S.J."/>
            <person name="Edsinger-Gonzales E."/>
            <person name="Havlak P."/>
            <person name="Hellsten U."/>
            <person name="Kuo D.H."/>
            <person name="Larsson T."/>
            <person name="Lv J."/>
            <person name="Arendt D."/>
            <person name="Savage R."/>
            <person name="Osoegawa K."/>
            <person name="de Jong P."/>
            <person name="Grimwood J."/>
            <person name="Chapman J.A."/>
            <person name="Shapiro H."/>
            <person name="Aerts A."/>
            <person name="Otillar R.P."/>
            <person name="Terry A.Y."/>
            <person name="Boore J.L."/>
            <person name="Grigoriev I.V."/>
            <person name="Lindberg D.R."/>
            <person name="Seaver E.C."/>
            <person name="Weisblat D.A."/>
            <person name="Putnam N.H."/>
            <person name="Rokhsar D.S."/>
        </authorList>
    </citation>
    <scope>NUCLEOTIDE SEQUENCE</scope>
    <source>
        <strain evidence="17 19">I ESC-2004</strain>
    </source>
</reference>
<dbReference type="OrthoDB" id="5984008at2759"/>
<evidence type="ECO:0000256" key="9">
    <source>
        <dbReference type="ARBA" id="ARBA00023180"/>
    </source>
</evidence>
<evidence type="ECO:0000256" key="13">
    <source>
        <dbReference type="PIRSR" id="PIRSR601508-2"/>
    </source>
</evidence>
<keyword evidence="4 14" id="KW-0812">Transmembrane</keyword>
<evidence type="ECO:0000256" key="10">
    <source>
        <dbReference type="ARBA" id="ARBA00023286"/>
    </source>
</evidence>
<keyword evidence="19" id="KW-1185">Reference proteome</keyword>
<keyword evidence="6" id="KW-0406">Ion transport</keyword>
<keyword evidence="5 14" id="KW-1133">Transmembrane helix</keyword>
<evidence type="ECO:0000256" key="12">
    <source>
        <dbReference type="PIRSR" id="PIRSR601508-1"/>
    </source>
</evidence>
<evidence type="ECO:0000256" key="4">
    <source>
        <dbReference type="ARBA" id="ARBA00022692"/>
    </source>
</evidence>
<dbReference type="GO" id="GO:0038023">
    <property type="term" value="F:signaling receptor activity"/>
    <property type="evidence" value="ECO:0007669"/>
    <property type="project" value="InterPro"/>
</dbReference>
<dbReference type="SMART" id="SM00079">
    <property type="entry name" value="PBPe"/>
    <property type="match status" value="1"/>
</dbReference>
<accession>R7UMU9</accession>
<dbReference type="InterPro" id="IPR001320">
    <property type="entry name" value="Iontro_rcpt_C"/>
</dbReference>
<proteinExistence type="predicted"/>